<protein>
    <submittedName>
        <fullName evidence="3">Outer membrane protein W</fullName>
    </submittedName>
</protein>
<name>A0A1W2HCA7_9BACT</name>
<accession>A0A1W2HCA7</accession>
<proteinExistence type="predicted"/>
<dbReference type="Gene3D" id="2.40.160.20">
    <property type="match status" value="1"/>
</dbReference>
<dbReference type="STRING" id="758820.SAMN00777080_5043"/>
<dbReference type="SUPFAM" id="SSF56925">
    <property type="entry name" value="OMPA-like"/>
    <property type="match status" value="1"/>
</dbReference>
<organism evidence="3 4">
    <name type="scientific">Aquiflexum balticum DSM 16537</name>
    <dbReference type="NCBI Taxonomy" id="758820"/>
    <lineage>
        <taxon>Bacteria</taxon>
        <taxon>Pseudomonadati</taxon>
        <taxon>Bacteroidota</taxon>
        <taxon>Cytophagia</taxon>
        <taxon>Cytophagales</taxon>
        <taxon>Cyclobacteriaceae</taxon>
        <taxon>Aquiflexum</taxon>
    </lineage>
</organism>
<gene>
    <name evidence="3" type="ORF">SAMN00777080_5043</name>
</gene>
<keyword evidence="1" id="KW-0472">Membrane</keyword>
<dbReference type="AlphaFoldDB" id="A0A1W2HCA7"/>
<keyword evidence="1" id="KW-1133">Transmembrane helix</keyword>
<evidence type="ECO:0000313" key="3">
    <source>
        <dbReference type="EMBL" id="SMD46358.1"/>
    </source>
</evidence>
<dbReference type="RefSeq" id="WP_084123272.1">
    <property type="nucleotide sequence ID" value="NZ_LT838813.1"/>
</dbReference>
<dbReference type="OrthoDB" id="1161695at2"/>
<sequence length="202" mass="21693">MKNAIVVLAVLIFGVTFTANAQEMGKFRVGLDLGYTVPMAGGGGVLFYLEPKYNIKDNMNIGLRIGGASMVRDLVIYSNSDDGTAKVAINGSFVLTYDYYFKTQGSNFAPFVGAGLGWMNFASIDFDTTVDPEDYGTLSGNSAFAPVLRAGFEASKFRLSLDYNFVPKSELINTQGTVIGETGNAYLGIAVGFYVGGGKWRN</sequence>
<dbReference type="EMBL" id="LT838813">
    <property type="protein sequence ID" value="SMD46358.1"/>
    <property type="molecule type" value="Genomic_DNA"/>
</dbReference>
<feature type="transmembrane region" description="Helical" evidence="1">
    <location>
        <begin position="31"/>
        <end position="49"/>
    </location>
</feature>
<reference evidence="4" key="1">
    <citation type="submission" date="2017-04" db="EMBL/GenBank/DDBJ databases">
        <authorList>
            <person name="Varghese N."/>
            <person name="Submissions S."/>
        </authorList>
    </citation>
    <scope>NUCLEOTIDE SEQUENCE [LARGE SCALE GENOMIC DNA]</scope>
    <source>
        <strain evidence="4">DSM 16537</strain>
    </source>
</reference>
<feature type="signal peptide" evidence="2">
    <location>
        <begin position="1"/>
        <end position="21"/>
    </location>
</feature>
<keyword evidence="4" id="KW-1185">Reference proteome</keyword>
<keyword evidence="1" id="KW-0812">Transmembrane</keyword>
<evidence type="ECO:0000313" key="4">
    <source>
        <dbReference type="Proteomes" id="UP000192333"/>
    </source>
</evidence>
<dbReference type="Proteomes" id="UP000192333">
    <property type="component" value="Chromosome I"/>
</dbReference>
<dbReference type="InterPro" id="IPR011250">
    <property type="entry name" value="OMP/PagP_B-barrel"/>
</dbReference>
<evidence type="ECO:0000256" key="2">
    <source>
        <dbReference type="SAM" id="SignalP"/>
    </source>
</evidence>
<feature type="chain" id="PRO_5012054475" evidence="2">
    <location>
        <begin position="22"/>
        <end position="202"/>
    </location>
</feature>
<evidence type="ECO:0000256" key="1">
    <source>
        <dbReference type="SAM" id="Phobius"/>
    </source>
</evidence>
<keyword evidence="2" id="KW-0732">Signal</keyword>